<dbReference type="InterPro" id="IPR013783">
    <property type="entry name" value="Ig-like_fold"/>
</dbReference>
<feature type="domain" description="Galactose oxidase-like Early set" evidence="3">
    <location>
        <begin position="486"/>
        <end position="592"/>
    </location>
</feature>
<evidence type="ECO:0000313" key="5">
    <source>
        <dbReference type="Proteomes" id="UP001428341"/>
    </source>
</evidence>
<dbReference type="CDD" id="cd02851">
    <property type="entry name" value="E_set_GO_C"/>
    <property type="match status" value="1"/>
</dbReference>
<dbReference type="Gene3D" id="2.130.10.80">
    <property type="entry name" value="Galactose oxidase/kelch, beta-propeller"/>
    <property type="match status" value="1"/>
</dbReference>
<sequence>MASYPKSLVFLPLTLCIFYITSQLWHRQYYPHSRPLLKYPFDDDSNANQDCDDGSCFKSRDILENPDYEDEFKGKWELASENSGISAMHIILFPNTNKAIMLDAVSLGPSNVRLPVGIYRLNPGAWQKYVDYRALAVEYDAESAAIRPLKILTDTWSSSGGLSANGTIVISGGWSSRGRSVRYLSGCYHACYWKEHHWELSAKRWFSTQHILPDGSFIVVGGRREFSYEYILKEGKRIIYDLPILNETTNPSENNLYPFVFLSTDGNLFIFANDRSILLNPETNEILHVFPILRGGSRNYPASATSALLPIKLQDPNSNAIRAEVLICGGAKPEAGVLAGKGEFMNALQDCGRIEITNKSATWQREMMPSPRVMGEMLLLPTGDVLIINGAKKGTAGWNFATDPNTTPVLYEPDDPINERFSELTPTSKPRMCHSTSVVLPDGKILVAGSNPHSRYNLTSGSKYPTELRIEKFYPPYFDESFASYRPSIVSKFKGKMVKYGQNFVIQFKLDELEVSLNDLKVTMYAPPFTTHGVSMGQRLLVLASKELIDVGSGIFQVSVTAPPTAKIAPPSFYLLFVVYRQVPSPGTWVQIG</sequence>
<feature type="domain" description="Glyoxal oxidase N-terminal" evidence="2">
    <location>
        <begin position="88"/>
        <end position="477"/>
    </location>
</feature>
<keyword evidence="5" id="KW-1185">Reference proteome</keyword>
<evidence type="ECO:0008006" key="6">
    <source>
        <dbReference type="Google" id="ProtNLM"/>
    </source>
</evidence>
<name>A0AAP0LRH4_9ROSI</name>
<dbReference type="InterPro" id="IPR011043">
    <property type="entry name" value="Gal_Oxase/kelch_b-propeller"/>
</dbReference>
<gene>
    <name evidence="4" type="ORF">WN944_026134</name>
</gene>
<dbReference type="SUPFAM" id="SSF81296">
    <property type="entry name" value="E set domains"/>
    <property type="match status" value="1"/>
</dbReference>
<dbReference type="SUPFAM" id="SSF50965">
    <property type="entry name" value="Galactose oxidase, central domain"/>
    <property type="match status" value="1"/>
</dbReference>
<evidence type="ECO:0000256" key="1">
    <source>
        <dbReference type="ARBA" id="ARBA00022729"/>
    </source>
</evidence>
<dbReference type="Gene3D" id="2.60.40.10">
    <property type="entry name" value="Immunoglobulins"/>
    <property type="match status" value="1"/>
</dbReference>
<dbReference type="InterPro" id="IPR014756">
    <property type="entry name" value="Ig_E-set"/>
</dbReference>
<dbReference type="AlphaFoldDB" id="A0AAP0LRH4"/>
<keyword evidence="1" id="KW-0732">Signal</keyword>
<accession>A0AAP0LRH4</accession>
<evidence type="ECO:0000313" key="4">
    <source>
        <dbReference type="EMBL" id="KAK9182986.1"/>
    </source>
</evidence>
<dbReference type="Proteomes" id="UP001428341">
    <property type="component" value="Unassembled WGS sequence"/>
</dbReference>
<organism evidence="4 5">
    <name type="scientific">Citrus x changshan-huyou</name>
    <dbReference type="NCBI Taxonomy" id="2935761"/>
    <lineage>
        <taxon>Eukaryota</taxon>
        <taxon>Viridiplantae</taxon>
        <taxon>Streptophyta</taxon>
        <taxon>Embryophyta</taxon>
        <taxon>Tracheophyta</taxon>
        <taxon>Spermatophyta</taxon>
        <taxon>Magnoliopsida</taxon>
        <taxon>eudicotyledons</taxon>
        <taxon>Gunneridae</taxon>
        <taxon>Pentapetalae</taxon>
        <taxon>rosids</taxon>
        <taxon>malvids</taxon>
        <taxon>Sapindales</taxon>
        <taxon>Rutaceae</taxon>
        <taxon>Aurantioideae</taxon>
        <taxon>Citrus</taxon>
    </lineage>
</organism>
<comment type="caution">
    <text evidence="4">The sequence shown here is derived from an EMBL/GenBank/DDBJ whole genome shotgun (WGS) entry which is preliminary data.</text>
</comment>
<proteinExistence type="predicted"/>
<dbReference type="InterPro" id="IPR015202">
    <property type="entry name" value="GO-like_E_set"/>
</dbReference>
<dbReference type="InterPro" id="IPR009880">
    <property type="entry name" value="Glyoxal_oxidase_N"/>
</dbReference>
<dbReference type="PANTHER" id="PTHR32208">
    <property type="entry name" value="SECRETED PROTEIN-RELATED"/>
    <property type="match status" value="1"/>
</dbReference>
<protein>
    <recommendedName>
        <fullName evidence="6">Galactose oxidase</fullName>
    </recommendedName>
</protein>
<dbReference type="Pfam" id="PF07250">
    <property type="entry name" value="Glyoxal_oxid_N"/>
    <property type="match status" value="1"/>
</dbReference>
<reference evidence="4 5" key="1">
    <citation type="submission" date="2024-05" db="EMBL/GenBank/DDBJ databases">
        <title>Haplotype-resolved chromosome-level genome assembly of Huyou (Citrus changshanensis).</title>
        <authorList>
            <person name="Miao C."/>
            <person name="Chen W."/>
            <person name="Wu Y."/>
            <person name="Wang L."/>
            <person name="Zhao S."/>
            <person name="Grierson D."/>
            <person name="Xu C."/>
            <person name="Chen K."/>
        </authorList>
    </citation>
    <scope>NUCLEOTIDE SEQUENCE [LARGE SCALE GENOMIC DNA]</scope>
    <source>
        <strain evidence="4">01-14</strain>
        <tissue evidence="4">Leaf</tissue>
    </source>
</reference>
<evidence type="ECO:0000259" key="3">
    <source>
        <dbReference type="Pfam" id="PF09118"/>
    </source>
</evidence>
<evidence type="ECO:0000259" key="2">
    <source>
        <dbReference type="Pfam" id="PF07250"/>
    </source>
</evidence>
<dbReference type="PANTHER" id="PTHR32208:SF103">
    <property type="entry name" value="GALACTOSE OXIDASE-LIKE EARLY SET DOMAIN-CONTAINING PROTEIN"/>
    <property type="match status" value="1"/>
</dbReference>
<dbReference type="Pfam" id="PF09118">
    <property type="entry name" value="GO-like_E_set"/>
    <property type="match status" value="1"/>
</dbReference>
<dbReference type="EMBL" id="JBCGBO010000024">
    <property type="protein sequence ID" value="KAK9182986.1"/>
    <property type="molecule type" value="Genomic_DNA"/>
</dbReference>
<dbReference type="InterPro" id="IPR037293">
    <property type="entry name" value="Gal_Oxidase_central_sf"/>
</dbReference>